<dbReference type="RefSeq" id="WP_142453933.1">
    <property type="nucleotide sequence ID" value="NZ_FXTP01000005.1"/>
</dbReference>
<evidence type="ECO:0000256" key="1">
    <source>
        <dbReference type="SAM" id="Phobius"/>
    </source>
</evidence>
<dbReference type="AlphaFoldDB" id="A0A521CFG2"/>
<feature type="transmembrane region" description="Helical" evidence="1">
    <location>
        <begin position="92"/>
        <end position="113"/>
    </location>
</feature>
<dbReference type="InterPro" id="IPR010559">
    <property type="entry name" value="Sig_transdc_His_kin_internal"/>
</dbReference>
<feature type="transmembrane region" description="Helical" evidence="1">
    <location>
        <begin position="12"/>
        <end position="29"/>
    </location>
</feature>
<keyword evidence="3" id="KW-0418">Kinase</keyword>
<dbReference type="EMBL" id="FXTP01000005">
    <property type="protein sequence ID" value="SMO58177.1"/>
    <property type="molecule type" value="Genomic_DNA"/>
</dbReference>
<evidence type="ECO:0000259" key="2">
    <source>
        <dbReference type="Pfam" id="PF06580"/>
    </source>
</evidence>
<accession>A0A521CFG2</accession>
<dbReference type="InterPro" id="IPR036890">
    <property type="entry name" value="HATPase_C_sf"/>
</dbReference>
<sequence>MNPRIPKLAEILIHIVAVVVITTLAIRNYELINYMVLEGVPISSESEAYILRGYSSSPDTAAGSVFQDTMNSEVTSSFGSSNDAQSSQTNQMIWHGIVYGLYLTGWFVSYFMFFKRNQSALKKKLLALTTGWLGFAIIHMVIVVFAGVMLNTEPTTSQTTASALTTQPSTTVFRFGTFSSFSDSLFAVYFLIVLVAFLAQTTTQFLYRYQELEEADHMQSELALIRAQLRPHFFFNTLNNLYSMALESKNEALADGLQNLTGLMRYSLTHSTKKLVPLREEWEYIKRYVELQKLRLNPESVDINMEISGDLHSAQIAPMILINFVENAFKHGISYERPSFVEMKLNITETYIILTVCNSNHPSKQEAGVSGIGTAQTKKLLALYYEDDFDLDILSNQQQHEVILKLPRR</sequence>
<keyword evidence="1" id="KW-0472">Membrane</keyword>
<dbReference type="SUPFAM" id="SSF55874">
    <property type="entry name" value="ATPase domain of HSP90 chaperone/DNA topoisomerase II/histidine kinase"/>
    <property type="match status" value="1"/>
</dbReference>
<dbReference type="Proteomes" id="UP000317557">
    <property type="component" value="Unassembled WGS sequence"/>
</dbReference>
<dbReference type="InterPro" id="IPR050640">
    <property type="entry name" value="Bact_2-comp_sensor_kinase"/>
</dbReference>
<organism evidence="3 4">
    <name type="scientific">Gracilimonas mengyeensis</name>
    <dbReference type="NCBI Taxonomy" id="1302730"/>
    <lineage>
        <taxon>Bacteria</taxon>
        <taxon>Pseudomonadati</taxon>
        <taxon>Balneolota</taxon>
        <taxon>Balneolia</taxon>
        <taxon>Balneolales</taxon>
        <taxon>Balneolaceae</taxon>
        <taxon>Gracilimonas</taxon>
    </lineage>
</organism>
<dbReference type="OrthoDB" id="9809908at2"/>
<feature type="domain" description="Signal transduction histidine kinase internal region" evidence="2">
    <location>
        <begin position="221"/>
        <end position="297"/>
    </location>
</feature>
<reference evidence="3 4" key="1">
    <citation type="submission" date="2017-05" db="EMBL/GenBank/DDBJ databases">
        <authorList>
            <person name="Varghese N."/>
            <person name="Submissions S."/>
        </authorList>
    </citation>
    <scope>NUCLEOTIDE SEQUENCE [LARGE SCALE GENOMIC DNA]</scope>
    <source>
        <strain evidence="3 4">DSM 21985</strain>
    </source>
</reference>
<dbReference type="GO" id="GO:0016020">
    <property type="term" value="C:membrane"/>
    <property type="evidence" value="ECO:0007669"/>
    <property type="project" value="InterPro"/>
</dbReference>
<dbReference type="Pfam" id="PF06580">
    <property type="entry name" value="His_kinase"/>
    <property type="match status" value="1"/>
</dbReference>
<gene>
    <name evidence="3" type="ORF">SAMN06265219_105106</name>
</gene>
<dbReference type="PANTHER" id="PTHR34220:SF7">
    <property type="entry name" value="SENSOR HISTIDINE KINASE YPDA"/>
    <property type="match status" value="1"/>
</dbReference>
<keyword evidence="1" id="KW-0812">Transmembrane</keyword>
<name>A0A521CFG2_9BACT</name>
<keyword evidence="4" id="KW-1185">Reference proteome</keyword>
<protein>
    <submittedName>
        <fullName evidence="3">Histidine kinase</fullName>
    </submittedName>
</protein>
<dbReference type="Gene3D" id="3.30.565.10">
    <property type="entry name" value="Histidine kinase-like ATPase, C-terminal domain"/>
    <property type="match status" value="1"/>
</dbReference>
<dbReference type="GO" id="GO:0000155">
    <property type="term" value="F:phosphorelay sensor kinase activity"/>
    <property type="evidence" value="ECO:0007669"/>
    <property type="project" value="InterPro"/>
</dbReference>
<keyword evidence="1" id="KW-1133">Transmembrane helix</keyword>
<keyword evidence="3" id="KW-0808">Transferase</keyword>
<proteinExistence type="predicted"/>
<dbReference type="PANTHER" id="PTHR34220">
    <property type="entry name" value="SENSOR HISTIDINE KINASE YPDA"/>
    <property type="match status" value="1"/>
</dbReference>
<feature type="transmembrane region" description="Helical" evidence="1">
    <location>
        <begin position="186"/>
        <end position="207"/>
    </location>
</feature>
<evidence type="ECO:0000313" key="4">
    <source>
        <dbReference type="Proteomes" id="UP000317557"/>
    </source>
</evidence>
<feature type="transmembrane region" description="Helical" evidence="1">
    <location>
        <begin position="125"/>
        <end position="150"/>
    </location>
</feature>
<evidence type="ECO:0000313" key="3">
    <source>
        <dbReference type="EMBL" id="SMO58177.1"/>
    </source>
</evidence>